<dbReference type="AlphaFoldDB" id="A0A8T0F987"/>
<dbReference type="OrthoDB" id="6359943at2759"/>
<evidence type="ECO:0000259" key="4">
    <source>
        <dbReference type="PROSITE" id="PS50097"/>
    </source>
</evidence>
<protein>
    <submittedName>
        <fullName evidence="5">Speckle-type POZ protein like</fullName>
    </submittedName>
</protein>
<feature type="signal peptide" evidence="3">
    <location>
        <begin position="1"/>
        <end position="17"/>
    </location>
</feature>
<comment type="caution">
    <text evidence="5">The sequence shown here is derived from an EMBL/GenBank/DDBJ whole genome shotgun (WGS) entry which is preliminary data.</text>
</comment>
<organism evidence="5 6">
    <name type="scientific">Argiope bruennichi</name>
    <name type="common">Wasp spider</name>
    <name type="synonym">Aranea bruennichi</name>
    <dbReference type="NCBI Taxonomy" id="94029"/>
    <lineage>
        <taxon>Eukaryota</taxon>
        <taxon>Metazoa</taxon>
        <taxon>Ecdysozoa</taxon>
        <taxon>Arthropoda</taxon>
        <taxon>Chelicerata</taxon>
        <taxon>Arachnida</taxon>
        <taxon>Araneae</taxon>
        <taxon>Araneomorphae</taxon>
        <taxon>Entelegynae</taxon>
        <taxon>Araneoidea</taxon>
        <taxon>Araneidae</taxon>
        <taxon>Argiope</taxon>
    </lineage>
</organism>
<dbReference type="FunFam" id="3.30.710.10:FF:000159">
    <property type="entry name" value="Speckle-type POZ protein B"/>
    <property type="match status" value="1"/>
</dbReference>
<reference evidence="5" key="2">
    <citation type="submission" date="2020-06" db="EMBL/GenBank/DDBJ databases">
        <authorList>
            <person name="Sheffer M."/>
        </authorList>
    </citation>
    <scope>NUCLEOTIDE SEQUENCE</scope>
</reference>
<sequence length="486" mass="55469">MAILHAIYVCFLNYVIATWSISIVAADGFSHFSEERINQKFPSDAYSGVECVVKRQEIFANKTFYLPKDTLTIRCEIKRRLTEKPLIKYCNIRSEVGIKHISVPWDIKHFSSLQLKQPLNFPLLLNLAKEPNFEIHVYVDGDFLDSSHVQIDIKKISLKGNTVGTSSWDNYGCSIKMRCEVSIMDSKGIPSLTVEGMRFFNSCANDELWHLPEIAKRIDLRTKKDLYLPDDVLSLRFELAVSSGGMQSLPAETRAIYPELQAFHCYKPFSTMKNDFKLLFQEQKLCDITLKTASKTFKAHKAVLSCRSPVFKAMFECDIVENSSGIVNISDIDSKILEQMLFFMYADQIEDTMDPRSVMKLYCAADKYQIHTLKECCYPILKSLISAEHVCELLPLAYKYHDETLKIIAKAFVCKHPSETLESDGWEKLMEDHWSGPGQIPFTTRSPEAILKETKSTDAATDENDESSDAESDENDVTMPNKKRKV</sequence>
<evidence type="ECO:0000313" key="5">
    <source>
        <dbReference type="EMBL" id="KAF8786932.1"/>
    </source>
</evidence>
<dbReference type="CDD" id="cd18186">
    <property type="entry name" value="BTB_POZ_ZBTB_KLHL-like"/>
    <property type="match status" value="1"/>
</dbReference>
<dbReference type="Proteomes" id="UP000807504">
    <property type="component" value="Unassembled WGS sequence"/>
</dbReference>
<feature type="compositionally biased region" description="Acidic residues" evidence="1">
    <location>
        <begin position="460"/>
        <end position="476"/>
    </location>
</feature>
<dbReference type="Gene3D" id="2.60.210.10">
    <property type="entry name" value="Apoptosis, Tumor Necrosis Factor Receptor Associated Protein 2, Chain A"/>
    <property type="match status" value="1"/>
</dbReference>
<dbReference type="SMART" id="SM00225">
    <property type="entry name" value="BTB"/>
    <property type="match status" value="1"/>
</dbReference>
<dbReference type="Pfam" id="PF00651">
    <property type="entry name" value="BTB"/>
    <property type="match status" value="1"/>
</dbReference>
<feature type="region of interest" description="Disordered" evidence="1">
    <location>
        <begin position="437"/>
        <end position="486"/>
    </location>
</feature>
<name>A0A8T0F987_ARGBR</name>
<dbReference type="SUPFAM" id="SSF54695">
    <property type="entry name" value="POZ domain"/>
    <property type="match status" value="1"/>
</dbReference>
<keyword evidence="2" id="KW-1133">Transmembrane helix</keyword>
<feature type="transmembrane region" description="Helical" evidence="2">
    <location>
        <begin position="6"/>
        <end position="26"/>
    </location>
</feature>
<dbReference type="InterPro" id="IPR008974">
    <property type="entry name" value="TRAF-like"/>
</dbReference>
<evidence type="ECO:0000256" key="3">
    <source>
        <dbReference type="SAM" id="SignalP"/>
    </source>
</evidence>
<keyword evidence="3" id="KW-0732">Signal</keyword>
<keyword evidence="2" id="KW-0472">Membrane</keyword>
<dbReference type="SUPFAM" id="SSF49599">
    <property type="entry name" value="TRAF domain-like"/>
    <property type="match status" value="1"/>
</dbReference>
<proteinExistence type="predicted"/>
<dbReference type="EMBL" id="JABXBU010000015">
    <property type="protein sequence ID" value="KAF8786932.1"/>
    <property type="molecule type" value="Genomic_DNA"/>
</dbReference>
<evidence type="ECO:0000256" key="2">
    <source>
        <dbReference type="SAM" id="Phobius"/>
    </source>
</evidence>
<dbReference type="PROSITE" id="PS50097">
    <property type="entry name" value="BTB"/>
    <property type="match status" value="1"/>
</dbReference>
<dbReference type="Gene3D" id="3.30.710.10">
    <property type="entry name" value="Potassium Channel Kv1.1, Chain A"/>
    <property type="match status" value="1"/>
</dbReference>
<gene>
    <name evidence="5" type="ORF">HNY73_008581</name>
</gene>
<feature type="domain" description="BTB" evidence="4">
    <location>
        <begin position="286"/>
        <end position="353"/>
    </location>
</feature>
<dbReference type="Gene3D" id="1.25.40.420">
    <property type="match status" value="1"/>
</dbReference>
<evidence type="ECO:0000256" key="1">
    <source>
        <dbReference type="SAM" id="MobiDB-lite"/>
    </source>
</evidence>
<dbReference type="InterPro" id="IPR011333">
    <property type="entry name" value="SKP1/BTB/POZ_sf"/>
</dbReference>
<accession>A0A8T0F987</accession>
<keyword evidence="2" id="KW-0812">Transmembrane</keyword>
<feature type="chain" id="PRO_5035880321" evidence="3">
    <location>
        <begin position="18"/>
        <end position="486"/>
    </location>
</feature>
<reference evidence="5" key="1">
    <citation type="journal article" date="2020" name="bioRxiv">
        <title>Chromosome-level reference genome of the European wasp spider Argiope bruennichi: a resource for studies on range expansion and evolutionary adaptation.</title>
        <authorList>
            <person name="Sheffer M.M."/>
            <person name="Hoppe A."/>
            <person name="Krehenwinkel H."/>
            <person name="Uhl G."/>
            <person name="Kuss A.W."/>
            <person name="Jensen L."/>
            <person name="Jensen C."/>
            <person name="Gillespie R.G."/>
            <person name="Hoff K.J."/>
            <person name="Prost S."/>
        </authorList>
    </citation>
    <scope>NUCLEOTIDE SEQUENCE</scope>
</reference>
<dbReference type="InterPro" id="IPR000210">
    <property type="entry name" value="BTB/POZ_dom"/>
</dbReference>
<keyword evidence="6" id="KW-1185">Reference proteome</keyword>
<evidence type="ECO:0000313" key="6">
    <source>
        <dbReference type="Proteomes" id="UP000807504"/>
    </source>
</evidence>
<dbReference type="PANTHER" id="PTHR24413">
    <property type="entry name" value="SPECKLE-TYPE POZ PROTEIN"/>
    <property type="match status" value="1"/>
</dbReference>